<accession>A0A8C8XV87</accession>
<sequence>MHRPRCFFSKVGLLSKRGLLPWCAIKPPVWSQLFLGRACKGNFMHMIGKKCQRGQKRQKKPKHSYIPFTSVLFSFICPVMPLLPCLLQPVINGYQNKSTFSTVGHYLGTWRGQLNTMTSINNKPRAERRGKV</sequence>
<protein>
    <submittedName>
        <fullName evidence="2">Uncharacterized protein</fullName>
    </submittedName>
</protein>
<dbReference type="AlphaFoldDB" id="A0A8C8XV87"/>
<organism evidence="2 3">
    <name type="scientific">Panthera leo</name>
    <name type="common">Lion</name>
    <dbReference type="NCBI Taxonomy" id="9689"/>
    <lineage>
        <taxon>Eukaryota</taxon>
        <taxon>Metazoa</taxon>
        <taxon>Chordata</taxon>
        <taxon>Craniata</taxon>
        <taxon>Vertebrata</taxon>
        <taxon>Euteleostomi</taxon>
        <taxon>Mammalia</taxon>
        <taxon>Eutheria</taxon>
        <taxon>Laurasiatheria</taxon>
        <taxon>Carnivora</taxon>
        <taxon>Feliformia</taxon>
        <taxon>Felidae</taxon>
        <taxon>Pantherinae</taxon>
        <taxon>Panthera</taxon>
    </lineage>
</organism>
<keyword evidence="1" id="KW-0472">Membrane</keyword>
<dbReference type="GeneTree" id="ENSGT00940000170926"/>
<evidence type="ECO:0000313" key="3">
    <source>
        <dbReference type="Proteomes" id="UP000694399"/>
    </source>
</evidence>
<keyword evidence="1" id="KW-0812">Transmembrane</keyword>
<keyword evidence="3" id="KW-1185">Reference proteome</keyword>
<keyword evidence="1" id="KW-1133">Transmembrane helix</keyword>
<dbReference type="OMA" id="EWEIWWI"/>
<proteinExistence type="predicted"/>
<dbReference type="Ensembl" id="ENSPLOT00000028184.1">
    <property type="protein sequence ID" value="ENSPLOP00000025528.1"/>
    <property type="gene ID" value="ENSPLOG00000018736.1"/>
</dbReference>
<evidence type="ECO:0000313" key="2">
    <source>
        <dbReference type="Ensembl" id="ENSPLOP00000025528.1"/>
    </source>
</evidence>
<name>A0A8C8XV87_PANLE</name>
<feature type="transmembrane region" description="Helical" evidence="1">
    <location>
        <begin position="65"/>
        <end position="83"/>
    </location>
</feature>
<evidence type="ECO:0000256" key="1">
    <source>
        <dbReference type="SAM" id="Phobius"/>
    </source>
</evidence>
<reference evidence="2" key="2">
    <citation type="submission" date="2025-09" db="UniProtKB">
        <authorList>
            <consortium name="Ensembl"/>
        </authorList>
    </citation>
    <scope>IDENTIFICATION</scope>
</reference>
<reference evidence="2" key="1">
    <citation type="submission" date="2025-08" db="UniProtKB">
        <authorList>
            <consortium name="Ensembl"/>
        </authorList>
    </citation>
    <scope>IDENTIFICATION</scope>
</reference>
<dbReference type="Proteomes" id="UP000694399">
    <property type="component" value="Unassembled WGS sequence"/>
</dbReference>